<evidence type="ECO:0000259" key="2">
    <source>
        <dbReference type="Pfam" id="PF00174"/>
    </source>
</evidence>
<sequence>MWNRLKRLHHLNGYATLFLFISGILLFIPSLRGPLASYRVMLKDVHIWIGFATVAFLLLYVRYFAFYYKVIKKQPGKKRNLALVIGLIIGWIISGTVLTFQRSLPEELVQASLVVHDVFTWIGLPVLLFHSVTRSGWFRKRSDQLQDKKKELYAFSRRGFFKYGIVTLLAIFLGPSIYKWLKQVMDDGGSTLQEVALNSTNELSPLPIPATQSAPPIGGGYEGKFRIYTVTETPVFNNENWNFTIDGLVDEPVSLSWEEFVKLKRTVQVSDFHCVTGWSVLHVTYEGILLKDLMKKVKLKENASHLKFYSGDGVYTDSLSLEQAALDDVMVAVLMDGELIPSDYGGPVRLIVPKMYAYKSVKWLVRIEAIDHVHEGYWQVRGYDTDAWVGTSGTT</sequence>
<keyword evidence="1" id="KW-1133">Transmembrane helix</keyword>
<dbReference type="Pfam" id="PF00174">
    <property type="entry name" value="Oxidored_molyb"/>
    <property type="match status" value="1"/>
</dbReference>
<dbReference type="Gene3D" id="3.90.420.10">
    <property type="entry name" value="Oxidoreductase, molybdopterin-binding domain"/>
    <property type="match status" value="1"/>
</dbReference>
<dbReference type="SUPFAM" id="SSF56524">
    <property type="entry name" value="Oxidoreductase molybdopterin-binding domain"/>
    <property type="match status" value="1"/>
</dbReference>
<feature type="domain" description="Oxidoreductase molybdopterin-binding" evidence="2">
    <location>
        <begin position="232"/>
        <end position="378"/>
    </location>
</feature>
<name>A0A846TP27_9BACI</name>
<dbReference type="SUPFAM" id="SSF81342">
    <property type="entry name" value="Transmembrane di-heme cytochromes"/>
    <property type="match status" value="1"/>
</dbReference>
<keyword evidence="1" id="KW-0472">Membrane</keyword>
<proteinExistence type="predicted"/>
<dbReference type="PANTHER" id="PTHR43032">
    <property type="entry name" value="PROTEIN-METHIONINE-SULFOXIDE REDUCTASE"/>
    <property type="match status" value="1"/>
</dbReference>
<dbReference type="GO" id="GO:0022904">
    <property type="term" value="P:respiratory electron transport chain"/>
    <property type="evidence" value="ECO:0007669"/>
    <property type="project" value="InterPro"/>
</dbReference>
<keyword evidence="1" id="KW-0812">Transmembrane</keyword>
<organism evidence="3 4">
    <name type="scientific">Mesobacillus selenatarsenatis</name>
    <dbReference type="NCBI Taxonomy" id="388741"/>
    <lineage>
        <taxon>Bacteria</taxon>
        <taxon>Bacillati</taxon>
        <taxon>Bacillota</taxon>
        <taxon>Bacilli</taxon>
        <taxon>Bacillales</taxon>
        <taxon>Bacillaceae</taxon>
        <taxon>Mesobacillus</taxon>
    </lineage>
</organism>
<dbReference type="RefSeq" id="WP_167834040.1">
    <property type="nucleotide sequence ID" value="NZ_JAAVUM010000018.1"/>
</dbReference>
<dbReference type="InterPro" id="IPR016174">
    <property type="entry name" value="Di-haem_cyt_TM"/>
</dbReference>
<evidence type="ECO:0000256" key="1">
    <source>
        <dbReference type="SAM" id="Phobius"/>
    </source>
</evidence>
<dbReference type="PANTHER" id="PTHR43032:SF4">
    <property type="entry name" value="OXIDOREDUCTASE MOLYBDOPTERIN-BINDING DOMAIN-CONTAINING PROTEIN"/>
    <property type="match status" value="1"/>
</dbReference>
<dbReference type="InterPro" id="IPR000572">
    <property type="entry name" value="OxRdtase_Mopterin-bd_dom"/>
</dbReference>
<dbReference type="EMBL" id="JAAVUM010000018">
    <property type="protein sequence ID" value="NKE07654.1"/>
    <property type="molecule type" value="Genomic_DNA"/>
</dbReference>
<accession>A0A846TP27</accession>
<feature type="transmembrane region" description="Helical" evidence="1">
    <location>
        <begin position="12"/>
        <end position="33"/>
    </location>
</feature>
<feature type="transmembrane region" description="Helical" evidence="1">
    <location>
        <begin position="45"/>
        <end position="68"/>
    </location>
</feature>
<comment type="caution">
    <text evidence="3">The sequence shown here is derived from an EMBL/GenBank/DDBJ whole genome shotgun (WGS) entry which is preliminary data.</text>
</comment>
<dbReference type="AlphaFoldDB" id="A0A846TP27"/>
<evidence type="ECO:0000313" key="3">
    <source>
        <dbReference type="EMBL" id="NKE07654.1"/>
    </source>
</evidence>
<dbReference type="Proteomes" id="UP000587942">
    <property type="component" value="Unassembled WGS sequence"/>
</dbReference>
<evidence type="ECO:0000313" key="4">
    <source>
        <dbReference type="Proteomes" id="UP000587942"/>
    </source>
</evidence>
<reference evidence="3 4" key="1">
    <citation type="submission" date="2020-03" db="EMBL/GenBank/DDBJ databases">
        <authorList>
            <person name="Sun Q."/>
        </authorList>
    </citation>
    <scope>NUCLEOTIDE SEQUENCE [LARGE SCALE GENOMIC DNA]</scope>
    <source>
        <strain evidence="3 4">KACC 21451</strain>
    </source>
</reference>
<dbReference type="GO" id="GO:0016020">
    <property type="term" value="C:membrane"/>
    <property type="evidence" value="ECO:0007669"/>
    <property type="project" value="InterPro"/>
</dbReference>
<dbReference type="InterPro" id="IPR036374">
    <property type="entry name" value="OxRdtase_Mopterin-bd_sf"/>
</dbReference>
<protein>
    <submittedName>
        <fullName evidence="3">Molybdopterin-dependent oxidoreductase</fullName>
    </submittedName>
</protein>
<feature type="transmembrane region" description="Helical" evidence="1">
    <location>
        <begin position="159"/>
        <end position="181"/>
    </location>
</feature>
<feature type="transmembrane region" description="Helical" evidence="1">
    <location>
        <begin position="80"/>
        <end position="98"/>
    </location>
</feature>
<gene>
    <name evidence="3" type="ORF">GWK17_19590</name>
</gene>
<feature type="transmembrane region" description="Helical" evidence="1">
    <location>
        <begin position="118"/>
        <end position="138"/>
    </location>
</feature>